<gene>
    <name evidence="2" type="ORF">GPECTOR_1g14</name>
</gene>
<keyword evidence="3" id="KW-1185">Reference proteome</keyword>
<accession>A0A150H2C1</accession>
<keyword evidence="1" id="KW-0472">Membrane</keyword>
<dbReference type="Pfam" id="PF20479">
    <property type="entry name" value="TMEM128"/>
    <property type="match status" value="1"/>
</dbReference>
<dbReference type="PANTHER" id="PTHR31134:SF1">
    <property type="entry name" value="TRANSMEMBRANE PROTEIN 128"/>
    <property type="match status" value="1"/>
</dbReference>
<keyword evidence="1" id="KW-1133">Transmembrane helix</keyword>
<dbReference type="PANTHER" id="PTHR31134">
    <property type="entry name" value="TRANSMEMBRANE PROTEIN 128"/>
    <property type="match status" value="1"/>
</dbReference>
<sequence>MGKGGKAPAENGNNTLRGMLESLFWTAAACLVVVYGSGKHDLVTLLLTDERVNRMFLALGIINMFFNGCLFAYVYIWLGYVWRVRDPARSGTLAIPAGAVTFATTIVSPPFARVSRSRPDV</sequence>
<reference evidence="3" key="1">
    <citation type="journal article" date="2016" name="Nat. Commun.">
        <title>The Gonium pectorale genome demonstrates co-option of cell cycle regulation during the evolution of multicellularity.</title>
        <authorList>
            <person name="Hanschen E.R."/>
            <person name="Marriage T.N."/>
            <person name="Ferris P.J."/>
            <person name="Hamaji T."/>
            <person name="Toyoda A."/>
            <person name="Fujiyama A."/>
            <person name="Neme R."/>
            <person name="Noguchi H."/>
            <person name="Minakuchi Y."/>
            <person name="Suzuki M."/>
            <person name="Kawai-Toyooka H."/>
            <person name="Smith D.R."/>
            <person name="Sparks H."/>
            <person name="Anderson J."/>
            <person name="Bakaric R."/>
            <person name="Luria V."/>
            <person name="Karger A."/>
            <person name="Kirschner M.W."/>
            <person name="Durand P.M."/>
            <person name="Michod R.E."/>
            <person name="Nozaki H."/>
            <person name="Olson B.J."/>
        </authorList>
    </citation>
    <scope>NUCLEOTIDE SEQUENCE [LARGE SCALE GENOMIC DNA]</scope>
    <source>
        <strain evidence="3">NIES-2863</strain>
    </source>
</reference>
<comment type="caution">
    <text evidence="2">The sequence shown here is derived from an EMBL/GenBank/DDBJ whole genome shotgun (WGS) entry which is preliminary data.</text>
</comment>
<name>A0A150H2C1_GONPE</name>
<organism evidence="2 3">
    <name type="scientific">Gonium pectorale</name>
    <name type="common">Green alga</name>
    <dbReference type="NCBI Taxonomy" id="33097"/>
    <lineage>
        <taxon>Eukaryota</taxon>
        <taxon>Viridiplantae</taxon>
        <taxon>Chlorophyta</taxon>
        <taxon>core chlorophytes</taxon>
        <taxon>Chlorophyceae</taxon>
        <taxon>CS clade</taxon>
        <taxon>Chlamydomonadales</taxon>
        <taxon>Volvocaceae</taxon>
        <taxon>Gonium</taxon>
    </lineage>
</organism>
<feature type="transmembrane region" description="Helical" evidence="1">
    <location>
        <begin position="20"/>
        <end position="37"/>
    </location>
</feature>
<proteinExistence type="predicted"/>
<dbReference type="OrthoDB" id="58903at2759"/>
<feature type="transmembrane region" description="Helical" evidence="1">
    <location>
        <begin position="93"/>
        <end position="112"/>
    </location>
</feature>
<dbReference type="AlphaFoldDB" id="A0A150H2C1"/>
<protein>
    <submittedName>
        <fullName evidence="2">Uncharacterized protein</fullName>
    </submittedName>
</protein>
<dbReference type="EMBL" id="LSYV01000002">
    <property type="protein sequence ID" value="KXZ56163.1"/>
    <property type="molecule type" value="Genomic_DNA"/>
</dbReference>
<evidence type="ECO:0000256" key="1">
    <source>
        <dbReference type="SAM" id="Phobius"/>
    </source>
</evidence>
<evidence type="ECO:0000313" key="3">
    <source>
        <dbReference type="Proteomes" id="UP000075714"/>
    </source>
</evidence>
<evidence type="ECO:0000313" key="2">
    <source>
        <dbReference type="EMBL" id="KXZ56163.1"/>
    </source>
</evidence>
<feature type="transmembrane region" description="Helical" evidence="1">
    <location>
        <begin position="57"/>
        <end position="81"/>
    </location>
</feature>
<dbReference type="InterPro" id="IPR033579">
    <property type="entry name" value="TMEM128"/>
</dbReference>
<dbReference type="Proteomes" id="UP000075714">
    <property type="component" value="Unassembled WGS sequence"/>
</dbReference>
<keyword evidence="1" id="KW-0812">Transmembrane</keyword>